<keyword evidence="3" id="KW-1185">Reference proteome</keyword>
<sequence>MLRRDLLKAATAAMLAGPASAQVQDRQIAGPVAAVYHGFAELKAGVEKGELAALADGTAVRAGMCLYLTDAARTGAAAIVPELPGLVPWPGGEMVEHWGAVGDAAADDSAPIIRALAWFAEAGRPVEWGGGTYRCEKNLDGFARLVHAGRGVIHRGEDSYTISDVHGARNVIHCAPPESAGENDGLTRATPTDYVTAFNFVEAHAGIRPAQRWRVQYISGVYAFKGARRLENFPTTLYPIEFMGQADEFGTPTVIFDGGPHGVPAFKRLRGGAPVNLHFENLKCVNFDQSQGAFQIWYDINVTAVNLHAADCRGMVYAWRNGVVEQHKGVFDNCEGCINFQDVYGAAGDLNGTPGTDEIVFNDCTGIGCVHYTRGTKAYLRGCEFNNVDVGILISRHARCRTQGNRFNSWKAAAIKAEMFAIWNYDRSDLDRMTGATNKKATVLCEPFCVIDRVHKDTSRPNGHMYYYDTPITWSGTSRTALSENQYGSENLTPFRMPAWWLYHTKAKGEGRVEITVPKGDTCLMEITGAGSGAKNVLCDVTLPEGHWLCEFEFTGERPDKPTNRFFVRAFRSNSSDVVTNAGSMAAMNNRANADASNSDIEFRLYGTLRVGTSEASIIRMETDVIL</sequence>
<dbReference type="RefSeq" id="WP_125407929.1">
    <property type="nucleotide sequence ID" value="NZ_JBEHHI010000001.1"/>
</dbReference>
<dbReference type="SUPFAM" id="SSF51126">
    <property type="entry name" value="Pectin lyase-like"/>
    <property type="match status" value="1"/>
</dbReference>
<feature type="signal peptide" evidence="1">
    <location>
        <begin position="1"/>
        <end position="21"/>
    </location>
</feature>
<comment type="caution">
    <text evidence="2">The sequence shown here is derived from an EMBL/GenBank/DDBJ whole genome shotgun (WGS) entry which is preliminary data.</text>
</comment>
<gene>
    <name evidence="2" type="ORF">Ga0609869_000593</name>
</gene>
<evidence type="ECO:0008006" key="4">
    <source>
        <dbReference type="Google" id="ProtNLM"/>
    </source>
</evidence>
<evidence type="ECO:0000313" key="2">
    <source>
        <dbReference type="EMBL" id="MEX5727240.1"/>
    </source>
</evidence>
<evidence type="ECO:0000256" key="1">
    <source>
        <dbReference type="SAM" id="SignalP"/>
    </source>
</evidence>
<dbReference type="InterPro" id="IPR011050">
    <property type="entry name" value="Pectin_lyase_fold/virulence"/>
</dbReference>
<evidence type="ECO:0000313" key="3">
    <source>
        <dbReference type="Proteomes" id="UP001560019"/>
    </source>
</evidence>
<reference evidence="2 3" key="1">
    <citation type="submission" date="2024-06" db="EMBL/GenBank/DDBJ databases">
        <title>Genome of Rhodovulum iodosum, a marine photoferrotroph.</title>
        <authorList>
            <person name="Bianchini G."/>
            <person name="Nikeleit V."/>
            <person name="Kappler A."/>
            <person name="Bryce C."/>
            <person name="Sanchez-Baracaldo P."/>
        </authorList>
    </citation>
    <scope>NUCLEOTIDE SEQUENCE [LARGE SCALE GENOMIC DNA]</scope>
    <source>
        <strain evidence="2 3">UT/N1</strain>
    </source>
</reference>
<name>A0ABV3XR20_9RHOB</name>
<dbReference type="InterPro" id="IPR012334">
    <property type="entry name" value="Pectin_lyas_fold"/>
</dbReference>
<proteinExistence type="predicted"/>
<dbReference type="EMBL" id="JBEHHI010000001">
    <property type="protein sequence ID" value="MEX5727240.1"/>
    <property type="molecule type" value="Genomic_DNA"/>
</dbReference>
<organism evidence="2 3">
    <name type="scientific">Rhodovulum iodosum</name>
    <dbReference type="NCBI Taxonomy" id="68291"/>
    <lineage>
        <taxon>Bacteria</taxon>
        <taxon>Pseudomonadati</taxon>
        <taxon>Pseudomonadota</taxon>
        <taxon>Alphaproteobacteria</taxon>
        <taxon>Rhodobacterales</taxon>
        <taxon>Paracoccaceae</taxon>
        <taxon>Rhodovulum</taxon>
    </lineage>
</organism>
<keyword evidence="1" id="KW-0732">Signal</keyword>
<dbReference type="Gene3D" id="2.160.20.10">
    <property type="entry name" value="Single-stranded right-handed beta-helix, Pectin lyase-like"/>
    <property type="match status" value="1"/>
</dbReference>
<feature type="chain" id="PRO_5045847380" description="Right-handed parallel beta-helix repeat-containing protein" evidence="1">
    <location>
        <begin position="22"/>
        <end position="627"/>
    </location>
</feature>
<accession>A0ABV3XR20</accession>
<protein>
    <recommendedName>
        <fullName evidence="4">Right-handed parallel beta-helix repeat-containing protein</fullName>
    </recommendedName>
</protein>
<dbReference type="Proteomes" id="UP001560019">
    <property type="component" value="Unassembled WGS sequence"/>
</dbReference>